<accession>A0AAU9CVD7</accession>
<dbReference type="AlphaFoldDB" id="A0AAU9CVD7"/>
<name>A0AAU9CVD7_9BACT</name>
<dbReference type="Proteomes" id="UP001348817">
    <property type="component" value="Chromosome"/>
</dbReference>
<sequence length="1183" mass="134991">MKDNTTRSGRGIQKSSNRKNRRLPFLDASAVALDDRTVSDLLTFVYQYSKEIRFYGPGADADSRWDVFFEQDLLVILLRFSRFDLDPIEAAFEKKVRRLKGYFDDAQGRDTINAMVLDLLVVIRELRDLKNSLAREHQAFSLARSLRDAFSGGLRDYVGELYRYGSILDWSNDTEEELKAIVDEWGSPKKGRFKKRSLKRMDTVRIRKFFNSFFFAVHELQVKSRQLLEKILNDSGDNKPHIALIVGFLNIYGYVQREMNNIPAKHLNYYYKEILKFQPRSLRPDKAFLHLGIKEGVKSAYVSENALLSAGKNDKGEDIFYKCDTPAGLTDSRIVEIRNIYPSRNERHHKGLDGDIVTAIFFDQKERGDGMLFEAGDFPVFGVEPFADIFPKRKPRRARSGFIIESDAFNLVGGERKIILALNCAPHSFRNFLERLIQFTGAQSEQDHAVRKSINHAFRFTLSTPDGGLEIVSYQSYIDSAKSRLRFEFDLSAEVGIIGPGIDPVIEQDPYCEKAHLSATLRYESKYFLYSFFSGLEILGCEVGLQVEGLPGLGAGNRLSDFVPEEPFQPFGPIPEEGSYLIIGSSELVGKKVSDISLRLDWETLPKEKSLASYFRGYNIPVSDDDYRLEIFVRDNREWVKKLEVPLQNENAKGERIVFRKHLVLNGLQSSVFTSDKPDAIKIRLKAPELAFGHKYYASALSDVLLYNSKYGKKLPKEQPKAPLVPALNKVRLSYRSVERLDFENEASFYHLSVFGYRKNQLRKGLSTSLLYQEKDSPSFMMALDKIPENKRLDLFFQIKESPQAVVGVKRNLNWYAMDRNNWRAIGTDMKLGDTSNGFLNTGFVRLRLSGNMTSDNTLMGKGRYWIMATSEKADGKRPERIERIYENVLSVEWNGDGSGEHLKKGLPAGQIEKFVEQPTGVSSVMQIGKTFGGLGLEGKGDFQQRVSERLRHKNRALMAVDYEQLVLENFPEVGRVKCFTADMHDGKVFVPPGKLRIVPMPIDLSPERPYLKQECLLRIRDFIRTKTSPFVDVQVSNPVFEAVRISASVSFTSSHSDGFLVNRVKETVKSFIETWRNPDLESEIFGNPLFGSELLTQIQALPYVQFVTSFSMYKISEKETGKKLFDTAREEQMQIVINPEYPWSILCCSDSLDLRVMASELISPPESRGIQNMQTDDDFVIE</sequence>
<dbReference type="KEGG" id="fax:FUAX_18440"/>
<organism evidence="1 2">
    <name type="scientific">Fulvitalea axinellae</name>
    <dbReference type="NCBI Taxonomy" id="1182444"/>
    <lineage>
        <taxon>Bacteria</taxon>
        <taxon>Pseudomonadati</taxon>
        <taxon>Bacteroidota</taxon>
        <taxon>Cytophagia</taxon>
        <taxon>Cytophagales</taxon>
        <taxon>Persicobacteraceae</taxon>
        <taxon>Fulvitalea</taxon>
    </lineage>
</organism>
<dbReference type="RefSeq" id="WP_338394614.1">
    <property type="nucleotide sequence ID" value="NZ_AP025314.1"/>
</dbReference>
<evidence type="ECO:0008006" key="3">
    <source>
        <dbReference type="Google" id="ProtNLM"/>
    </source>
</evidence>
<keyword evidence="2" id="KW-1185">Reference proteome</keyword>
<proteinExistence type="predicted"/>
<evidence type="ECO:0000313" key="1">
    <source>
        <dbReference type="EMBL" id="BDD09412.1"/>
    </source>
</evidence>
<dbReference type="EMBL" id="AP025314">
    <property type="protein sequence ID" value="BDD09412.1"/>
    <property type="molecule type" value="Genomic_DNA"/>
</dbReference>
<reference evidence="1 2" key="1">
    <citation type="submission" date="2021-12" db="EMBL/GenBank/DDBJ databases">
        <title>Genome sequencing of bacteria with rrn-lacking chromosome and rrn-plasmid.</title>
        <authorList>
            <person name="Anda M."/>
            <person name="Iwasaki W."/>
        </authorList>
    </citation>
    <scope>NUCLEOTIDE SEQUENCE [LARGE SCALE GENOMIC DNA]</scope>
    <source>
        <strain evidence="1 2">DSM 100852</strain>
    </source>
</reference>
<evidence type="ECO:0000313" key="2">
    <source>
        <dbReference type="Proteomes" id="UP001348817"/>
    </source>
</evidence>
<protein>
    <recommendedName>
        <fullName evidence="3">Baseplate protein J-like domain-containing protein</fullName>
    </recommendedName>
</protein>
<gene>
    <name evidence="1" type="ORF">FUAX_18440</name>
</gene>